<keyword evidence="2" id="KW-0805">Transcription regulation</keyword>
<dbReference type="PRINTS" id="PR00039">
    <property type="entry name" value="HTHLYSR"/>
</dbReference>
<protein>
    <submittedName>
        <fullName evidence="6">Transcriptional regulator, LysR family</fullName>
    </submittedName>
</protein>
<dbReference type="PANTHER" id="PTHR30118:SF15">
    <property type="entry name" value="TRANSCRIPTIONAL REGULATORY PROTEIN"/>
    <property type="match status" value="1"/>
</dbReference>
<dbReference type="EMBL" id="FOQU01000001">
    <property type="protein sequence ID" value="SFH99084.1"/>
    <property type="molecule type" value="Genomic_DNA"/>
</dbReference>
<keyword evidence="3" id="KW-0238">DNA-binding</keyword>
<comment type="similarity">
    <text evidence="1">Belongs to the LysR transcriptional regulatory family.</text>
</comment>
<name>A0A1I3EJB9_9BURK</name>
<dbReference type="PROSITE" id="PS50931">
    <property type="entry name" value="HTH_LYSR"/>
    <property type="match status" value="1"/>
</dbReference>
<evidence type="ECO:0000256" key="1">
    <source>
        <dbReference type="ARBA" id="ARBA00009437"/>
    </source>
</evidence>
<evidence type="ECO:0000313" key="6">
    <source>
        <dbReference type="EMBL" id="SFH99084.1"/>
    </source>
</evidence>
<dbReference type="GO" id="GO:0003700">
    <property type="term" value="F:DNA-binding transcription factor activity"/>
    <property type="evidence" value="ECO:0007669"/>
    <property type="project" value="InterPro"/>
</dbReference>
<dbReference type="InterPro" id="IPR000847">
    <property type="entry name" value="LysR_HTH_N"/>
</dbReference>
<reference evidence="6 7" key="1">
    <citation type="submission" date="2016-10" db="EMBL/GenBank/DDBJ databases">
        <authorList>
            <person name="de Groot N.N."/>
        </authorList>
    </citation>
    <scope>NUCLEOTIDE SEQUENCE [LARGE SCALE GENOMIC DNA]</scope>
    <source>
        <strain evidence="6 7">LMG 23650</strain>
    </source>
</reference>
<dbReference type="AlphaFoldDB" id="A0A1I3EJB9"/>
<dbReference type="InterPro" id="IPR005119">
    <property type="entry name" value="LysR_subst-bd"/>
</dbReference>
<dbReference type="SUPFAM" id="SSF46785">
    <property type="entry name" value="Winged helix' DNA-binding domain"/>
    <property type="match status" value="1"/>
</dbReference>
<dbReference type="STRING" id="420953.SAMN05192543_101913"/>
<dbReference type="InterPro" id="IPR050389">
    <property type="entry name" value="LysR-type_TF"/>
</dbReference>
<dbReference type="Pfam" id="PF00126">
    <property type="entry name" value="HTH_1"/>
    <property type="match status" value="1"/>
</dbReference>
<dbReference type="InterPro" id="IPR036390">
    <property type="entry name" value="WH_DNA-bd_sf"/>
</dbReference>
<dbReference type="OrthoDB" id="8583877at2"/>
<dbReference type="SUPFAM" id="SSF53850">
    <property type="entry name" value="Periplasmic binding protein-like II"/>
    <property type="match status" value="1"/>
</dbReference>
<evidence type="ECO:0000259" key="5">
    <source>
        <dbReference type="PROSITE" id="PS50931"/>
    </source>
</evidence>
<sequence length="307" mass="34029">MTTRDLNFLFVLQALGKERSVSRAAQRLGITQPAVSHALGKLRTTFQDDLFVRAGSEMAPTQIGERLIEGVDRVLAVVEEEIWSNVAFDPATTRRTFSVCLSDMGVIVLLPRLLAAIKQQAPLATLKPIQLPSLELAGALQDGKIDLAIGYLGRLGDSLHQQPLFERSLVGIVRGGKSRRRVSLTLQQFVEAEHVVSGTLAITNQLLEKELRRHGARLHVGVEVPYLLAVPSLVATSDLIAAVPDELAELFSKMADVDVFQLPISLPDLTVQQFWHARRHNDAGHRWFRSLVAQTLRQEKKRPAHSR</sequence>
<dbReference type="CDD" id="cd08459">
    <property type="entry name" value="PBP2_DntR_NahR_LinR_like"/>
    <property type="match status" value="1"/>
</dbReference>
<gene>
    <name evidence="6" type="ORF">SAMN05192543_101913</name>
</gene>
<dbReference type="Gene3D" id="3.40.190.10">
    <property type="entry name" value="Periplasmic binding protein-like II"/>
    <property type="match status" value="2"/>
</dbReference>
<evidence type="ECO:0000313" key="7">
    <source>
        <dbReference type="Proteomes" id="UP000199548"/>
    </source>
</evidence>
<keyword evidence="7" id="KW-1185">Reference proteome</keyword>
<organism evidence="6 7">
    <name type="scientific">Paraburkholderia megapolitana</name>
    <dbReference type="NCBI Taxonomy" id="420953"/>
    <lineage>
        <taxon>Bacteria</taxon>
        <taxon>Pseudomonadati</taxon>
        <taxon>Pseudomonadota</taxon>
        <taxon>Betaproteobacteria</taxon>
        <taxon>Burkholderiales</taxon>
        <taxon>Burkholderiaceae</taxon>
        <taxon>Paraburkholderia</taxon>
    </lineage>
</organism>
<accession>A0A1I3EJB9</accession>
<proteinExistence type="inferred from homology"/>
<dbReference type="Proteomes" id="UP000199548">
    <property type="component" value="Unassembled WGS sequence"/>
</dbReference>
<dbReference type="Pfam" id="PF03466">
    <property type="entry name" value="LysR_substrate"/>
    <property type="match status" value="1"/>
</dbReference>
<evidence type="ECO:0000256" key="4">
    <source>
        <dbReference type="ARBA" id="ARBA00023163"/>
    </source>
</evidence>
<evidence type="ECO:0000256" key="3">
    <source>
        <dbReference type="ARBA" id="ARBA00023125"/>
    </source>
</evidence>
<keyword evidence="4" id="KW-0804">Transcription</keyword>
<evidence type="ECO:0000256" key="2">
    <source>
        <dbReference type="ARBA" id="ARBA00023015"/>
    </source>
</evidence>
<dbReference type="Gene3D" id="1.10.10.10">
    <property type="entry name" value="Winged helix-like DNA-binding domain superfamily/Winged helix DNA-binding domain"/>
    <property type="match status" value="1"/>
</dbReference>
<dbReference type="InterPro" id="IPR036388">
    <property type="entry name" value="WH-like_DNA-bd_sf"/>
</dbReference>
<dbReference type="PANTHER" id="PTHR30118">
    <property type="entry name" value="HTH-TYPE TRANSCRIPTIONAL REGULATOR LEUO-RELATED"/>
    <property type="match status" value="1"/>
</dbReference>
<dbReference type="GO" id="GO:0003677">
    <property type="term" value="F:DNA binding"/>
    <property type="evidence" value="ECO:0007669"/>
    <property type="project" value="UniProtKB-KW"/>
</dbReference>
<feature type="domain" description="HTH lysR-type" evidence="5">
    <location>
        <begin position="1"/>
        <end position="61"/>
    </location>
</feature>